<feature type="region of interest" description="Disordered" evidence="10">
    <location>
        <begin position="887"/>
        <end position="921"/>
    </location>
</feature>
<dbReference type="GO" id="GO:0015293">
    <property type="term" value="F:symporter activity"/>
    <property type="evidence" value="ECO:0007669"/>
    <property type="project" value="UniProtKB-KW"/>
</dbReference>
<accession>A0A2P6TRS6</accession>
<name>A0A2P6TRS6_CHLSO</name>
<feature type="transmembrane region" description="Helical" evidence="11">
    <location>
        <begin position="21"/>
        <end position="42"/>
    </location>
</feature>
<protein>
    <submittedName>
        <fullName evidence="14">H(+) hexose cotransporter 2</fullName>
    </submittedName>
</protein>
<evidence type="ECO:0000256" key="3">
    <source>
        <dbReference type="ARBA" id="ARBA00022448"/>
    </source>
</evidence>
<keyword evidence="7 11" id="KW-1133">Transmembrane helix</keyword>
<dbReference type="PROSITE" id="PS50110">
    <property type="entry name" value="RESPONSE_REGULATORY"/>
    <property type="match status" value="1"/>
</dbReference>
<dbReference type="FunFam" id="1.20.1250.20:FF:000002">
    <property type="entry name" value="Sugar transport protein 13"/>
    <property type="match status" value="1"/>
</dbReference>
<dbReference type="InterPro" id="IPR020846">
    <property type="entry name" value="MFS_dom"/>
</dbReference>
<dbReference type="PANTHER" id="PTHR23500">
    <property type="entry name" value="SOLUTE CARRIER FAMILY 2, FACILITATED GLUCOSE TRANSPORTER"/>
    <property type="match status" value="1"/>
</dbReference>
<evidence type="ECO:0000256" key="10">
    <source>
        <dbReference type="SAM" id="MobiDB-lite"/>
    </source>
</evidence>
<comment type="caution">
    <text evidence="9">Lacks conserved residue(s) required for the propagation of feature annotation.</text>
</comment>
<feature type="transmembrane region" description="Helical" evidence="11">
    <location>
        <begin position="358"/>
        <end position="377"/>
    </location>
</feature>
<feature type="domain" description="Response regulatory" evidence="12">
    <location>
        <begin position="997"/>
        <end position="1114"/>
    </location>
</feature>
<dbReference type="Proteomes" id="UP000239899">
    <property type="component" value="Unassembled WGS sequence"/>
</dbReference>
<dbReference type="InterPro" id="IPR005828">
    <property type="entry name" value="MFS_sugar_transport-like"/>
</dbReference>
<dbReference type="InterPro" id="IPR006502">
    <property type="entry name" value="PDDEXK-like"/>
</dbReference>
<sequence length="1388" mass="144402">MAGGGAIASAPSSRADLYNGGLNLFVILVAILAGSGGLLFGYDIGITGGVISMDSFTQQFFPDVYERTQNPPPESSPYCSYDDQLLQLFTSSLFLAGMFMSIFAAGITRKIGRKGCMFVASLFFLLGTGLNAGAHNLAMLVVGRILLGFGISAANTAVPLYLSEAAPHKYRGGLNMLFQLAVTIGILAAQLINYGTQEISWGWRLSLGLAGVPAGILLIGSIVLPETPNSLIERGRLEEGKKVLKKLRGTDDVEVEYNDILTAAQVANGVTMRQSFKALFSRKYSPMTIVTGALAMLQQLTGINAIMFYVPVIFASLGSGRSAALLNTVIIGAVNVVATFVSIASVDKFGRRFLFLEGGIQMVAGLITTGAVLAVEFKSYTASDLPSGVAIGLLIVICIYVAAFAWSWGPLGWLVPSEIQTLETRPAGMSSAVFINFLFSFVIGQCFLSMMCSMEFGVFFFFGGWVVIMTAFVFWMLPETKGVPVESVPALFARHWAWKKVMGPHAQEFIELEQQKSVASLDAKLEAASTWQQALSQQRSSMPPSELDVGEAEVQAADAAAVPETVRDGMVQFVEALKTPETELEQQVQAEVERWLERHEQTPLASSVPATVAAGGCTDRHCLAGSSLSNSRGGSPSWSGSDAPAGAPEGFNGPSSAPSTSSEEGASTAWRLCTHMQRSGWPVQHCASVRSGGGRTGAGWRANSGHEFLMLFSRAGRGPAGAQASDTSSSGSGSGSGDVEMADAAAALVIDPEFREQFLLPNPTTRYQVVVGLLPRAFVGTYDRLQRLAGWACSEMEGSVHAGGGRLPPWRSLAHVLNKWRLHSEEEESESATADQQQQQLEQQQEQRRQRQQEQEQQAAGGSSAFSAEQQAAMQLLLQQPMAAPACGPQPLTASSSCSSMDLAPVSPAASTAPAPAPTPHSLLTRKLAELAAAGPKRQHLDHWLPPSPTAQPHPGPAAAILSLVSSSGAPSEAAGPQLGYSAQLARMDGEFPKGLKVLLVDDGASPDHAEGLLAAQHYNVTTVNSVEAAQACFAGGAVAFDCVLLEHGLLARLPAEQTAGFFSQAAAVHAPVVLMAASPSRAAVLEGVQLGAVDFLERPLSQHKLRTLWQHKIRAMMRVANGGVLPRAPSCPQLVTASSGCDSLALPELCSSRSAALPGVSCPATPSVQALSVAAPQPSSSQASGESAGLGAQPSAAAAGAANALVDRSDATSSGAGAATPASSLPAEVVVPVPPTLPAVPGFAAAPLACMRLGATADLLPSPLHWPALPDGMTWGAPVGCGVPPPLPGCAEQPAAVPAADLSIRWCPPGALPMAAATYELLLPEDFSLARPAAEAREAGRAGPGPLGLQLTISPQLLADINACMPCNGGPAPLAPPAAMAAGAATA</sequence>
<reference evidence="14 15" key="1">
    <citation type="journal article" date="2018" name="Plant J.">
        <title>Genome sequences of Chlorella sorokiniana UTEX 1602 and Micractinium conductrix SAG 241.80: implications to maltose excretion by a green alga.</title>
        <authorList>
            <person name="Arriola M.B."/>
            <person name="Velmurugan N."/>
            <person name="Zhang Y."/>
            <person name="Plunkett M.H."/>
            <person name="Hondzo H."/>
            <person name="Barney B.M."/>
        </authorList>
    </citation>
    <scope>NUCLEOTIDE SEQUENCE [LARGE SCALE GENOMIC DNA]</scope>
    <source>
        <strain evidence="15">UTEX 1602</strain>
    </source>
</reference>
<feature type="region of interest" description="Disordered" evidence="10">
    <location>
        <begin position="627"/>
        <end position="667"/>
    </location>
</feature>
<dbReference type="PROSITE" id="PS00216">
    <property type="entry name" value="SUGAR_TRANSPORT_1"/>
    <property type="match status" value="1"/>
</dbReference>
<feature type="region of interest" description="Disordered" evidence="10">
    <location>
        <begin position="719"/>
        <end position="738"/>
    </location>
</feature>
<feature type="transmembrane region" description="Helical" evidence="11">
    <location>
        <begin position="429"/>
        <end position="449"/>
    </location>
</feature>
<feature type="transmembrane region" description="Helical" evidence="11">
    <location>
        <begin position="140"/>
        <end position="162"/>
    </location>
</feature>
<dbReference type="PRINTS" id="PR00171">
    <property type="entry name" value="SUGRTRNSPORT"/>
</dbReference>
<feature type="transmembrane region" description="Helical" evidence="11">
    <location>
        <begin position="324"/>
        <end position="346"/>
    </location>
</feature>
<dbReference type="PROSITE" id="PS50850">
    <property type="entry name" value="MFS"/>
    <property type="match status" value="1"/>
</dbReference>
<feature type="domain" description="Major facilitator superfamily (MFS) profile" evidence="13">
    <location>
        <begin position="29"/>
        <end position="481"/>
    </location>
</feature>
<evidence type="ECO:0000259" key="12">
    <source>
        <dbReference type="PROSITE" id="PS50110"/>
    </source>
</evidence>
<keyword evidence="6" id="KW-0769">Symport</keyword>
<feature type="region of interest" description="Disordered" evidence="10">
    <location>
        <begin position="934"/>
        <end position="958"/>
    </location>
</feature>
<keyword evidence="3" id="KW-0813">Transport</keyword>
<dbReference type="OrthoDB" id="5296287at2759"/>
<dbReference type="CDD" id="cd17361">
    <property type="entry name" value="MFS_STP"/>
    <property type="match status" value="1"/>
</dbReference>
<dbReference type="InterPro" id="IPR003663">
    <property type="entry name" value="Sugar/inositol_transpt"/>
</dbReference>
<feature type="compositionally biased region" description="Basic and acidic residues" evidence="10">
    <location>
        <begin position="845"/>
        <end position="854"/>
    </location>
</feature>
<dbReference type="InterPro" id="IPR044778">
    <property type="entry name" value="MFS_STP/MST-like_plant"/>
</dbReference>
<evidence type="ECO:0000259" key="13">
    <source>
        <dbReference type="PROSITE" id="PS50850"/>
    </source>
</evidence>
<dbReference type="GO" id="GO:0000160">
    <property type="term" value="P:phosphorelay signal transduction system"/>
    <property type="evidence" value="ECO:0007669"/>
    <property type="project" value="InterPro"/>
</dbReference>
<dbReference type="SUPFAM" id="SSF103473">
    <property type="entry name" value="MFS general substrate transporter"/>
    <property type="match status" value="1"/>
</dbReference>
<dbReference type="NCBIfam" id="TIGR00879">
    <property type="entry name" value="SP"/>
    <property type="match status" value="1"/>
</dbReference>
<evidence type="ECO:0000256" key="7">
    <source>
        <dbReference type="ARBA" id="ARBA00022989"/>
    </source>
</evidence>
<dbReference type="SUPFAM" id="SSF52172">
    <property type="entry name" value="CheY-like"/>
    <property type="match status" value="1"/>
</dbReference>
<dbReference type="InterPro" id="IPR005829">
    <property type="entry name" value="Sugar_transporter_CS"/>
</dbReference>
<feature type="transmembrane region" description="Helical" evidence="11">
    <location>
        <begin position="85"/>
        <end position="108"/>
    </location>
</feature>
<keyword evidence="15" id="KW-1185">Reference proteome</keyword>
<feature type="transmembrane region" description="Helical" evidence="11">
    <location>
        <begin position="456"/>
        <end position="477"/>
    </location>
</feature>
<dbReference type="InterPro" id="IPR001789">
    <property type="entry name" value="Sig_transdc_resp-reg_receiver"/>
</dbReference>
<feature type="transmembrane region" description="Helical" evidence="11">
    <location>
        <begin position="201"/>
        <end position="224"/>
    </location>
</feature>
<evidence type="ECO:0000256" key="8">
    <source>
        <dbReference type="ARBA" id="ARBA00023136"/>
    </source>
</evidence>
<evidence type="ECO:0000256" key="5">
    <source>
        <dbReference type="ARBA" id="ARBA00022692"/>
    </source>
</evidence>
<dbReference type="Gene3D" id="3.40.50.2300">
    <property type="match status" value="1"/>
</dbReference>
<feature type="compositionally biased region" description="Low complexity" evidence="10">
    <location>
        <begin position="903"/>
        <end position="921"/>
    </location>
</feature>
<dbReference type="Pfam" id="PF00083">
    <property type="entry name" value="Sugar_tr"/>
    <property type="match status" value="1"/>
</dbReference>
<feature type="transmembrane region" description="Helical" evidence="11">
    <location>
        <begin position="389"/>
        <end position="409"/>
    </location>
</feature>
<evidence type="ECO:0000256" key="9">
    <source>
        <dbReference type="PROSITE-ProRule" id="PRU00169"/>
    </source>
</evidence>
<organism evidence="14 15">
    <name type="scientific">Chlorella sorokiniana</name>
    <name type="common">Freshwater green alga</name>
    <dbReference type="NCBI Taxonomy" id="3076"/>
    <lineage>
        <taxon>Eukaryota</taxon>
        <taxon>Viridiplantae</taxon>
        <taxon>Chlorophyta</taxon>
        <taxon>core chlorophytes</taxon>
        <taxon>Trebouxiophyceae</taxon>
        <taxon>Chlorellales</taxon>
        <taxon>Chlorellaceae</taxon>
        <taxon>Chlorella clade</taxon>
        <taxon>Chlorella</taxon>
    </lineage>
</organism>
<dbReference type="InterPro" id="IPR036259">
    <property type="entry name" value="MFS_trans_sf"/>
</dbReference>
<feature type="compositionally biased region" description="Polar residues" evidence="10">
    <location>
        <begin position="653"/>
        <end position="665"/>
    </location>
</feature>
<dbReference type="InterPro" id="IPR011006">
    <property type="entry name" value="CheY-like_superfamily"/>
</dbReference>
<evidence type="ECO:0000313" key="14">
    <source>
        <dbReference type="EMBL" id="PRW56766.1"/>
    </source>
</evidence>
<feature type="transmembrane region" description="Helical" evidence="11">
    <location>
        <begin position="174"/>
        <end position="195"/>
    </location>
</feature>
<dbReference type="GO" id="GO:0015145">
    <property type="term" value="F:monosaccharide transmembrane transporter activity"/>
    <property type="evidence" value="ECO:0007669"/>
    <property type="project" value="InterPro"/>
</dbReference>
<feature type="compositionally biased region" description="Pro residues" evidence="10">
    <location>
        <begin position="946"/>
        <end position="956"/>
    </location>
</feature>
<comment type="subcellular location">
    <subcellularLocation>
        <location evidence="1">Membrane</location>
        <topology evidence="1">Multi-pass membrane protein</topology>
    </subcellularLocation>
</comment>
<comment type="caution">
    <text evidence="14">The sequence shown here is derived from an EMBL/GenBank/DDBJ whole genome shotgun (WGS) entry which is preliminary data.</text>
</comment>
<keyword evidence="8 11" id="KW-0472">Membrane</keyword>
<evidence type="ECO:0000256" key="11">
    <source>
        <dbReference type="SAM" id="Phobius"/>
    </source>
</evidence>
<dbReference type="Pfam" id="PF04720">
    <property type="entry name" value="PDDEXK_6"/>
    <property type="match status" value="1"/>
</dbReference>
<comment type="similarity">
    <text evidence="2">Belongs to the major facilitator superfamily. Sugar transporter (TC 2.A.1.1) family.</text>
</comment>
<keyword evidence="4" id="KW-0762">Sugar transport</keyword>
<evidence type="ECO:0000313" key="15">
    <source>
        <dbReference type="Proteomes" id="UP000239899"/>
    </source>
</evidence>
<proteinExistence type="inferred from homology"/>
<keyword evidence="5 11" id="KW-0812">Transmembrane</keyword>
<gene>
    <name evidence="14" type="ORF">C2E21_4825</name>
</gene>
<dbReference type="GO" id="GO:0016020">
    <property type="term" value="C:membrane"/>
    <property type="evidence" value="ECO:0007669"/>
    <property type="project" value="UniProtKB-SubCell"/>
</dbReference>
<dbReference type="SMR" id="A0A2P6TRS6"/>
<feature type="compositionally biased region" description="Low complexity" evidence="10">
    <location>
        <begin position="831"/>
        <end position="844"/>
    </location>
</feature>
<feature type="compositionally biased region" description="Low complexity" evidence="10">
    <location>
        <begin position="627"/>
        <end position="641"/>
    </location>
</feature>
<dbReference type="InterPro" id="IPR045262">
    <property type="entry name" value="STP/PLT_plant"/>
</dbReference>
<dbReference type="EMBL" id="LHPG02000008">
    <property type="protein sequence ID" value="PRW56766.1"/>
    <property type="molecule type" value="Genomic_DNA"/>
</dbReference>
<evidence type="ECO:0000256" key="2">
    <source>
        <dbReference type="ARBA" id="ARBA00010992"/>
    </source>
</evidence>
<evidence type="ECO:0000256" key="1">
    <source>
        <dbReference type="ARBA" id="ARBA00004141"/>
    </source>
</evidence>
<feature type="compositionally biased region" description="Low complexity" evidence="10">
    <location>
        <begin position="855"/>
        <end position="869"/>
    </location>
</feature>
<dbReference type="PANTHER" id="PTHR23500:SF357">
    <property type="entry name" value="IP12678P"/>
    <property type="match status" value="1"/>
</dbReference>
<evidence type="ECO:0000256" key="4">
    <source>
        <dbReference type="ARBA" id="ARBA00022597"/>
    </source>
</evidence>
<evidence type="ECO:0000256" key="6">
    <source>
        <dbReference type="ARBA" id="ARBA00022847"/>
    </source>
</evidence>
<dbReference type="Gene3D" id="1.20.1250.20">
    <property type="entry name" value="MFS general substrate transporter like domains"/>
    <property type="match status" value="1"/>
</dbReference>
<feature type="region of interest" description="Disordered" evidence="10">
    <location>
        <begin position="824"/>
        <end position="869"/>
    </location>
</feature>